<dbReference type="GO" id="GO:0006741">
    <property type="term" value="P:NADP+ biosynthetic process"/>
    <property type="evidence" value="ECO:0007669"/>
    <property type="project" value="UniProtKB-UniRule"/>
</dbReference>
<dbReference type="InterPro" id="IPR017438">
    <property type="entry name" value="ATP-NAD_kinase_N"/>
</dbReference>
<organism evidence="9 10">
    <name type="scientific">Desulfococcus multivorans DSM 2059</name>
    <dbReference type="NCBI Taxonomy" id="1121405"/>
    <lineage>
        <taxon>Bacteria</taxon>
        <taxon>Pseudomonadati</taxon>
        <taxon>Thermodesulfobacteriota</taxon>
        <taxon>Desulfobacteria</taxon>
        <taxon>Desulfobacterales</taxon>
        <taxon>Desulfococcaceae</taxon>
        <taxon>Desulfococcus</taxon>
    </lineage>
</organism>
<dbReference type="AlphaFoldDB" id="S7TUI1"/>
<proteinExistence type="inferred from homology"/>
<keyword evidence="1 8" id="KW-0808">Transferase</keyword>
<dbReference type="Pfam" id="PF01513">
    <property type="entry name" value="NAD_kinase"/>
    <property type="match status" value="1"/>
</dbReference>
<dbReference type="SUPFAM" id="SSF111331">
    <property type="entry name" value="NAD kinase/diacylglycerol kinase-like"/>
    <property type="match status" value="1"/>
</dbReference>
<dbReference type="RefSeq" id="WP_020876339.1">
    <property type="nucleotide sequence ID" value="NZ_ATHJ01000083.1"/>
</dbReference>
<dbReference type="FunFam" id="2.60.200.30:FF:000009">
    <property type="entry name" value="Poly(P)/ATP NAD kinase"/>
    <property type="match status" value="1"/>
</dbReference>
<evidence type="ECO:0000313" key="10">
    <source>
        <dbReference type="Proteomes" id="UP000014977"/>
    </source>
</evidence>
<comment type="subcellular location">
    <subcellularLocation>
        <location evidence="8">Cytoplasm</location>
    </subcellularLocation>
</comment>
<protein>
    <recommendedName>
        <fullName evidence="8">NAD kinase</fullName>
        <ecNumber evidence="8">2.7.1.23</ecNumber>
    </recommendedName>
    <alternativeName>
        <fullName evidence="8">ATP-dependent NAD kinase</fullName>
    </alternativeName>
</protein>
<evidence type="ECO:0000256" key="7">
    <source>
        <dbReference type="ARBA" id="ARBA00047925"/>
    </source>
</evidence>
<dbReference type="HAMAP" id="MF_00361">
    <property type="entry name" value="NAD_kinase"/>
    <property type="match status" value="1"/>
</dbReference>
<accession>S7TUI1</accession>
<evidence type="ECO:0000256" key="2">
    <source>
        <dbReference type="ARBA" id="ARBA00022741"/>
    </source>
</evidence>
<evidence type="ECO:0000256" key="5">
    <source>
        <dbReference type="ARBA" id="ARBA00022857"/>
    </source>
</evidence>
<evidence type="ECO:0000256" key="3">
    <source>
        <dbReference type="ARBA" id="ARBA00022777"/>
    </source>
</evidence>
<keyword evidence="4 8" id="KW-0067">ATP-binding</keyword>
<dbReference type="GO" id="GO:0051287">
    <property type="term" value="F:NAD binding"/>
    <property type="evidence" value="ECO:0007669"/>
    <property type="project" value="UniProtKB-ARBA"/>
</dbReference>
<dbReference type="PATRIC" id="fig|1121405.3.peg.2013"/>
<dbReference type="EMBL" id="ATHJ01000083">
    <property type="protein sequence ID" value="EPR40425.1"/>
    <property type="molecule type" value="Genomic_DNA"/>
</dbReference>
<comment type="cofactor">
    <cofactor evidence="8">
        <name>a divalent metal cation</name>
        <dbReference type="ChEBI" id="CHEBI:60240"/>
    </cofactor>
</comment>
<dbReference type="Proteomes" id="UP000014977">
    <property type="component" value="Unassembled WGS sequence"/>
</dbReference>
<keyword evidence="8" id="KW-0963">Cytoplasm</keyword>
<feature type="active site" description="Proton acceptor" evidence="8">
    <location>
        <position position="77"/>
    </location>
</feature>
<comment type="similarity">
    <text evidence="8">Belongs to the NAD kinase family.</text>
</comment>
<comment type="caution">
    <text evidence="9">The sequence shown here is derived from an EMBL/GenBank/DDBJ whole genome shotgun (WGS) entry which is preliminary data.</text>
</comment>
<dbReference type="InterPro" id="IPR016064">
    <property type="entry name" value="NAD/diacylglycerol_kinase_sf"/>
</dbReference>
<dbReference type="GO" id="GO:0046872">
    <property type="term" value="F:metal ion binding"/>
    <property type="evidence" value="ECO:0007669"/>
    <property type="project" value="UniProtKB-UniRule"/>
</dbReference>
<feature type="binding site" evidence="8">
    <location>
        <position position="179"/>
    </location>
    <ligand>
        <name>NAD(+)</name>
        <dbReference type="ChEBI" id="CHEBI:57540"/>
    </ligand>
</feature>
<comment type="caution">
    <text evidence="8">Lacks conserved residue(s) required for the propagation of feature annotation.</text>
</comment>
<feature type="binding site" evidence="8">
    <location>
        <position position="251"/>
    </location>
    <ligand>
        <name>NAD(+)</name>
        <dbReference type="ChEBI" id="CHEBI:57540"/>
    </ligand>
</feature>
<keyword evidence="2 8" id="KW-0547">Nucleotide-binding</keyword>
<keyword evidence="6 8" id="KW-0520">NAD</keyword>
<feature type="binding site" evidence="8">
    <location>
        <position position="181"/>
    </location>
    <ligand>
        <name>NAD(+)</name>
        <dbReference type="ChEBI" id="CHEBI:57540"/>
    </ligand>
</feature>
<evidence type="ECO:0000313" key="9">
    <source>
        <dbReference type="EMBL" id="EPR40425.1"/>
    </source>
</evidence>
<dbReference type="PANTHER" id="PTHR20275:SF0">
    <property type="entry name" value="NAD KINASE"/>
    <property type="match status" value="1"/>
</dbReference>
<gene>
    <name evidence="8" type="primary">nadK</name>
    <name evidence="9" type="ORF">dsmv_0150</name>
</gene>
<feature type="binding site" evidence="8">
    <location>
        <begin position="77"/>
        <end position="78"/>
    </location>
    <ligand>
        <name>NAD(+)</name>
        <dbReference type="ChEBI" id="CHEBI:57540"/>
    </ligand>
</feature>
<evidence type="ECO:0000256" key="4">
    <source>
        <dbReference type="ARBA" id="ARBA00022840"/>
    </source>
</evidence>
<sequence>MMTKRKKTEPCGPMKIGLFVKPQREAVQKADEFERWLATRGITVVRKEGVPSNRKMPLDSMDFAPRDLFCVFVLGGDGTFLSAARWIGDFPIPVIGVKFGEVGFLAETVEGALFSAAEAILKKEFTTMPRMRLLVRVLRDGEEIVREPVLNDIVINKGALARLARIKTSINDRYLTTFRADGLIVSTPTGSTGYSLAAGGPIIHPTVPGIVITPICPFTLTNRPIIVPDSVCIELKLDKSASDIMLTFDGQAGLEITEKDTIIVRKGCQPIHMITLPDRHYFEVLKTKLRWSGERI</sequence>
<evidence type="ECO:0000256" key="6">
    <source>
        <dbReference type="ARBA" id="ARBA00023027"/>
    </source>
</evidence>
<reference evidence="9 10" key="1">
    <citation type="journal article" date="2013" name="Genome Announc.">
        <title>Draft genome sequences for three mercury-methylating, sulfate-reducing bacteria.</title>
        <authorList>
            <person name="Brown S.D."/>
            <person name="Hurt R.A.Jr."/>
            <person name="Gilmour C.C."/>
            <person name="Elias D.A."/>
        </authorList>
    </citation>
    <scope>NUCLEOTIDE SEQUENCE [LARGE SCALE GENOMIC DNA]</scope>
    <source>
        <strain evidence="9 10">DSM 2059</strain>
    </source>
</reference>
<dbReference type="EC" id="2.7.1.23" evidence="8"/>
<dbReference type="eggNOG" id="COG0061">
    <property type="taxonomic scope" value="Bacteria"/>
</dbReference>
<dbReference type="Pfam" id="PF20143">
    <property type="entry name" value="NAD_kinase_C"/>
    <property type="match status" value="1"/>
</dbReference>
<evidence type="ECO:0000256" key="8">
    <source>
        <dbReference type="HAMAP-Rule" id="MF_00361"/>
    </source>
</evidence>
<keyword evidence="3 8" id="KW-0418">Kinase</keyword>
<keyword evidence="10" id="KW-1185">Reference proteome</keyword>
<comment type="function">
    <text evidence="8">Involved in the regulation of the intracellular balance of NAD and NADP, and is a key enzyme in the biosynthesis of NADP. Catalyzes specifically the phosphorylation on 2'-hydroxyl of the adenosine moiety of NAD to yield NADP.</text>
</comment>
<comment type="catalytic activity">
    <reaction evidence="7 8">
        <text>NAD(+) + ATP = ADP + NADP(+) + H(+)</text>
        <dbReference type="Rhea" id="RHEA:18629"/>
        <dbReference type="ChEBI" id="CHEBI:15378"/>
        <dbReference type="ChEBI" id="CHEBI:30616"/>
        <dbReference type="ChEBI" id="CHEBI:57540"/>
        <dbReference type="ChEBI" id="CHEBI:58349"/>
        <dbReference type="ChEBI" id="CHEBI:456216"/>
        <dbReference type="EC" id="2.7.1.23"/>
    </reaction>
</comment>
<dbReference type="STRING" id="897.B2D07_03875"/>
<feature type="binding site" evidence="8">
    <location>
        <begin position="151"/>
        <end position="152"/>
    </location>
    <ligand>
        <name>NAD(+)</name>
        <dbReference type="ChEBI" id="CHEBI:57540"/>
    </ligand>
</feature>
<dbReference type="GO" id="GO:0005737">
    <property type="term" value="C:cytoplasm"/>
    <property type="evidence" value="ECO:0007669"/>
    <property type="project" value="UniProtKB-SubCell"/>
</dbReference>
<dbReference type="GO" id="GO:0005524">
    <property type="term" value="F:ATP binding"/>
    <property type="evidence" value="ECO:0007669"/>
    <property type="project" value="UniProtKB-KW"/>
</dbReference>
<dbReference type="Gene3D" id="2.60.200.30">
    <property type="entry name" value="Probable inorganic polyphosphate/atp-NAD kinase, domain 2"/>
    <property type="match status" value="1"/>
</dbReference>
<evidence type="ECO:0000256" key="1">
    <source>
        <dbReference type="ARBA" id="ARBA00022679"/>
    </source>
</evidence>
<dbReference type="GO" id="GO:0019674">
    <property type="term" value="P:NAD+ metabolic process"/>
    <property type="evidence" value="ECO:0007669"/>
    <property type="project" value="InterPro"/>
</dbReference>
<keyword evidence="5 8" id="KW-0521">NADP</keyword>
<dbReference type="InterPro" id="IPR002504">
    <property type="entry name" value="NADK"/>
</dbReference>
<dbReference type="PANTHER" id="PTHR20275">
    <property type="entry name" value="NAD KINASE"/>
    <property type="match status" value="1"/>
</dbReference>
<dbReference type="Gene3D" id="3.40.50.10330">
    <property type="entry name" value="Probable inorganic polyphosphate/atp-NAD kinase, domain 1"/>
    <property type="match status" value="1"/>
</dbReference>
<dbReference type="InterPro" id="IPR017437">
    <property type="entry name" value="ATP-NAD_kinase_PpnK-typ_C"/>
</dbReference>
<feature type="binding site" evidence="8">
    <location>
        <position position="162"/>
    </location>
    <ligand>
        <name>NAD(+)</name>
        <dbReference type="ChEBI" id="CHEBI:57540"/>
    </ligand>
</feature>
<name>S7TUI1_DESML</name>
<dbReference type="GO" id="GO:0003951">
    <property type="term" value="F:NAD+ kinase activity"/>
    <property type="evidence" value="ECO:0007669"/>
    <property type="project" value="UniProtKB-UniRule"/>
</dbReference>